<keyword evidence="8" id="KW-1185">Reference proteome</keyword>
<dbReference type="Pfam" id="PF04542">
    <property type="entry name" value="Sigma70_r2"/>
    <property type="match status" value="1"/>
</dbReference>
<feature type="domain" description="RNA polymerase sigma factor 70 region 4 type 2" evidence="6">
    <location>
        <begin position="122"/>
        <end position="173"/>
    </location>
</feature>
<dbReference type="NCBIfam" id="TIGR02937">
    <property type="entry name" value="sigma70-ECF"/>
    <property type="match status" value="1"/>
</dbReference>
<dbReference type="Gene3D" id="1.10.10.10">
    <property type="entry name" value="Winged helix-like DNA-binding domain superfamily/Winged helix DNA-binding domain"/>
    <property type="match status" value="1"/>
</dbReference>
<dbReference type="RefSeq" id="WP_099290182.1">
    <property type="nucleotide sequence ID" value="NZ_JACOOH010000008.1"/>
</dbReference>
<dbReference type="PANTHER" id="PTHR43133">
    <property type="entry name" value="RNA POLYMERASE ECF-TYPE SIGMA FACTO"/>
    <property type="match status" value="1"/>
</dbReference>
<reference evidence="7 8" key="1">
    <citation type="submission" date="2020-08" db="EMBL/GenBank/DDBJ databases">
        <title>Genome public.</title>
        <authorList>
            <person name="Liu C."/>
            <person name="Sun Q."/>
        </authorList>
    </citation>
    <scope>NUCLEOTIDE SEQUENCE [LARGE SCALE GENOMIC DNA]</scope>
    <source>
        <strain evidence="7 8">NSJ-56</strain>
    </source>
</reference>
<dbReference type="InterPro" id="IPR013324">
    <property type="entry name" value="RNA_pol_sigma_r3/r4-like"/>
</dbReference>
<gene>
    <name evidence="7" type="ORF">H8S64_17425</name>
</gene>
<dbReference type="PANTHER" id="PTHR43133:SF46">
    <property type="entry name" value="RNA POLYMERASE SIGMA-70 FACTOR ECF SUBFAMILY"/>
    <property type="match status" value="1"/>
</dbReference>
<name>A0ABR7D6D9_9BACT</name>
<evidence type="ECO:0000256" key="3">
    <source>
        <dbReference type="ARBA" id="ARBA00023082"/>
    </source>
</evidence>
<dbReference type="InterPro" id="IPR013249">
    <property type="entry name" value="RNA_pol_sigma70_r4_t2"/>
</dbReference>
<protein>
    <submittedName>
        <fullName evidence="7">RNA polymerase sigma-70 factor</fullName>
    </submittedName>
</protein>
<evidence type="ECO:0000259" key="6">
    <source>
        <dbReference type="Pfam" id="PF08281"/>
    </source>
</evidence>
<dbReference type="Gene3D" id="1.10.1740.10">
    <property type="match status" value="1"/>
</dbReference>
<evidence type="ECO:0000259" key="5">
    <source>
        <dbReference type="Pfam" id="PF04542"/>
    </source>
</evidence>
<dbReference type="SUPFAM" id="SSF88946">
    <property type="entry name" value="Sigma2 domain of RNA polymerase sigma factors"/>
    <property type="match status" value="1"/>
</dbReference>
<dbReference type="InterPro" id="IPR007627">
    <property type="entry name" value="RNA_pol_sigma70_r2"/>
</dbReference>
<evidence type="ECO:0000313" key="8">
    <source>
        <dbReference type="Proteomes" id="UP000646484"/>
    </source>
</evidence>
<sequence>MELTDLSNPDDVHGLRKRDPRVYEIIFKKYYPKLLVFVNRHVGDQDVAQDIVQDIFFKLFESSRSLPDNFNLKSWLYKVARNAALDYLRHLQVIDRHKFLMADAMIVAEDVDENVDEEIYDRVNQAVESLPEQCRLIIKLNVIEGKKYLEISEELGISINTIRTQVSRGYKKLRDILSNERDTLILVIYIQ</sequence>
<evidence type="ECO:0000256" key="4">
    <source>
        <dbReference type="ARBA" id="ARBA00023163"/>
    </source>
</evidence>
<dbReference type="InterPro" id="IPR014327">
    <property type="entry name" value="RNA_pol_sigma70_bacteroid"/>
</dbReference>
<keyword evidence="4" id="KW-0804">Transcription</keyword>
<keyword evidence="2" id="KW-0805">Transcription regulation</keyword>
<dbReference type="InterPro" id="IPR039425">
    <property type="entry name" value="RNA_pol_sigma-70-like"/>
</dbReference>
<comment type="similarity">
    <text evidence="1">Belongs to the sigma-70 factor family. ECF subfamily.</text>
</comment>
<dbReference type="NCBIfam" id="TIGR02985">
    <property type="entry name" value="Sig70_bacteroi1"/>
    <property type="match status" value="1"/>
</dbReference>
<dbReference type="SUPFAM" id="SSF88659">
    <property type="entry name" value="Sigma3 and sigma4 domains of RNA polymerase sigma factors"/>
    <property type="match status" value="1"/>
</dbReference>
<dbReference type="Pfam" id="PF08281">
    <property type="entry name" value="Sigma70_r4_2"/>
    <property type="match status" value="1"/>
</dbReference>
<comment type="caution">
    <text evidence="7">The sequence shown here is derived from an EMBL/GenBank/DDBJ whole genome shotgun (WGS) entry which is preliminary data.</text>
</comment>
<dbReference type="Proteomes" id="UP000646484">
    <property type="component" value="Unassembled WGS sequence"/>
</dbReference>
<accession>A0ABR7D6D9</accession>
<organism evidence="7 8">
    <name type="scientific">Butyricimonas hominis</name>
    <dbReference type="NCBI Taxonomy" id="2763032"/>
    <lineage>
        <taxon>Bacteria</taxon>
        <taxon>Pseudomonadati</taxon>
        <taxon>Bacteroidota</taxon>
        <taxon>Bacteroidia</taxon>
        <taxon>Bacteroidales</taxon>
        <taxon>Odoribacteraceae</taxon>
        <taxon>Butyricimonas</taxon>
    </lineage>
</organism>
<evidence type="ECO:0000313" key="7">
    <source>
        <dbReference type="EMBL" id="MBC5622875.1"/>
    </source>
</evidence>
<dbReference type="EMBL" id="JACOOH010000008">
    <property type="protein sequence ID" value="MBC5622875.1"/>
    <property type="molecule type" value="Genomic_DNA"/>
</dbReference>
<feature type="domain" description="RNA polymerase sigma-70 region 2" evidence="5">
    <location>
        <begin position="27"/>
        <end position="90"/>
    </location>
</feature>
<keyword evidence="3" id="KW-0731">Sigma factor</keyword>
<evidence type="ECO:0000256" key="2">
    <source>
        <dbReference type="ARBA" id="ARBA00023015"/>
    </source>
</evidence>
<evidence type="ECO:0000256" key="1">
    <source>
        <dbReference type="ARBA" id="ARBA00010641"/>
    </source>
</evidence>
<proteinExistence type="inferred from homology"/>
<dbReference type="InterPro" id="IPR014284">
    <property type="entry name" value="RNA_pol_sigma-70_dom"/>
</dbReference>
<dbReference type="InterPro" id="IPR036388">
    <property type="entry name" value="WH-like_DNA-bd_sf"/>
</dbReference>
<dbReference type="InterPro" id="IPR013325">
    <property type="entry name" value="RNA_pol_sigma_r2"/>
</dbReference>
<dbReference type="CDD" id="cd06171">
    <property type="entry name" value="Sigma70_r4"/>
    <property type="match status" value="1"/>
</dbReference>